<accession>A0A671KFS1</accession>
<dbReference type="InterPro" id="IPR052011">
    <property type="entry name" value="CENP-NAC/CAD_complex"/>
</dbReference>
<protein>
    <submittedName>
        <fullName evidence="1">Uncharacterized protein</fullName>
    </submittedName>
</protein>
<dbReference type="PANTHER" id="PTHR46790:SF1">
    <property type="entry name" value="CENTROMERE PROTEIN N"/>
    <property type="match status" value="1"/>
</dbReference>
<dbReference type="AlphaFoldDB" id="A0A671KFS1"/>
<reference evidence="1" key="1">
    <citation type="submission" date="2025-08" db="UniProtKB">
        <authorList>
            <consortium name="Ensembl"/>
        </authorList>
    </citation>
    <scope>IDENTIFICATION</scope>
</reference>
<proteinExistence type="predicted"/>
<reference evidence="1" key="2">
    <citation type="submission" date="2025-09" db="UniProtKB">
        <authorList>
            <consortium name="Ensembl"/>
        </authorList>
    </citation>
    <scope>IDENTIFICATION</scope>
</reference>
<dbReference type="Proteomes" id="UP000472260">
    <property type="component" value="Unassembled WGS sequence"/>
</dbReference>
<sequence length="69" mass="8441">MDAQVRSVLYRVIRRIPNKNIENLLKKWNCLSTDQLYALDYTRPKWVIVEHVISFCEVRYIHYIQFLIN</sequence>
<dbReference type="PANTHER" id="PTHR46790">
    <property type="entry name" value="CENTROMERE PROTEIN N"/>
    <property type="match status" value="1"/>
</dbReference>
<dbReference type="GO" id="GO:0005654">
    <property type="term" value="C:nucleoplasm"/>
    <property type="evidence" value="ECO:0007669"/>
    <property type="project" value="TreeGrafter"/>
</dbReference>
<dbReference type="Ensembl" id="ENSSANT00000006296.1">
    <property type="protein sequence ID" value="ENSSANP00000005852.1"/>
    <property type="gene ID" value="ENSSANG00000003277.1"/>
</dbReference>
<evidence type="ECO:0000313" key="2">
    <source>
        <dbReference type="Proteomes" id="UP000472260"/>
    </source>
</evidence>
<organism evidence="1 2">
    <name type="scientific">Sinocyclocheilus anshuiensis</name>
    <dbReference type="NCBI Taxonomy" id="1608454"/>
    <lineage>
        <taxon>Eukaryota</taxon>
        <taxon>Metazoa</taxon>
        <taxon>Chordata</taxon>
        <taxon>Craniata</taxon>
        <taxon>Vertebrata</taxon>
        <taxon>Euteleostomi</taxon>
        <taxon>Actinopterygii</taxon>
        <taxon>Neopterygii</taxon>
        <taxon>Teleostei</taxon>
        <taxon>Ostariophysi</taxon>
        <taxon>Cypriniformes</taxon>
        <taxon>Cyprinidae</taxon>
        <taxon>Cyprininae</taxon>
        <taxon>Sinocyclocheilus</taxon>
    </lineage>
</organism>
<name>A0A671KFS1_9TELE</name>
<evidence type="ECO:0000313" key="1">
    <source>
        <dbReference type="Ensembl" id="ENSSANP00000005852.1"/>
    </source>
</evidence>
<keyword evidence="2" id="KW-1185">Reference proteome</keyword>